<evidence type="ECO:0000313" key="2">
    <source>
        <dbReference type="Proteomes" id="UP000887013"/>
    </source>
</evidence>
<accession>A0A8X6QF91</accession>
<keyword evidence="2" id="KW-1185">Reference proteome</keyword>
<evidence type="ECO:0000313" key="1">
    <source>
        <dbReference type="EMBL" id="GFU11201.1"/>
    </source>
</evidence>
<dbReference type="Proteomes" id="UP000887013">
    <property type="component" value="Unassembled WGS sequence"/>
</dbReference>
<organism evidence="1 2">
    <name type="scientific">Nephila pilipes</name>
    <name type="common">Giant wood spider</name>
    <name type="synonym">Nephila maculata</name>
    <dbReference type="NCBI Taxonomy" id="299642"/>
    <lineage>
        <taxon>Eukaryota</taxon>
        <taxon>Metazoa</taxon>
        <taxon>Ecdysozoa</taxon>
        <taxon>Arthropoda</taxon>
        <taxon>Chelicerata</taxon>
        <taxon>Arachnida</taxon>
        <taxon>Araneae</taxon>
        <taxon>Araneomorphae</taxon>
        <taxon>Entelegynae</taxon>
        <taxon>Araneoidea</taxon>
        <taxon>Nephilidae</taxon>
        <taxon>Nephila</taxon>
    </lineage>
</organism>
<sequence length="196" mass="22314">MAFVLPRRKGSFTGACAIDFMTASLTAIMTVGVRIPIGEFWSCSIWYHQEHLEFATKCQRKWPANSPVRWRVGPRVITYVHTPLTVPKIHPSQPMANKNSQFINQNIVFHLFLKFPVSLQIARLNRGTSSLTLQLSFPRSALIPTFQKASQVTRYGVEGRLAVQEPNESYRPSTLLFHLHLSNHLLIESELRSSNL</sequence>
<reference evidence="1" key="1">
    <citation type="submission" date="2020-08" db="EMBL/GenBank/DDBJ databases">
        <title>Multicomponent nature underlies the extraordinary mechanical properties of spider dragline silk.</title>
        <authorList>
            <person name="Kono N."/>
            <person name="Nakamura H."/>
            <person name="Mori M."/>
            <person name="Yoshida Y."/>
            <person name="Ohtoshi R."/>
            <person name="Malay A.D."/>
            <person name="Moran D.A.P."/>
            <person name="Tomita M."/>
            <person name="Numata K."/>
            <person name="Arakawa K."/>
        </authorList>
    </citation>
    <scope>NUCLEOTIDE SEQUENCE</scope>
</reference>
<dbReference type="AlphaFoldDB" id="A0A8X6QF91"/>
<gene>
    <name evidence="1" type="ORF">NPIL_360131</name>
</gene>
<protein>
    <submittedName>
        <fullName evidence="1">Uncharacterized protein</fullName>
    </submittedName>
</protein>
<comment type="caution">
    <text evidence="1">The sequence shown here is derived from an EMBL/GenBank/DDBJ whole genome shotgun (WGS) entry which is preliminary data.</text>
</comment>
<name>A0A8X6QF91_NEPPI</name>
<dbReference type="EMBL" id="BMAW01078484">
    <property type="protein sequence ID" value="GFU11201.1"/>
    <property type="molecule type" value="Genomic_DNA"/>
</dbReference>
<proteinExistence type="predicted"/>